<dbReference type="HOGENOM" id="CLU_1141738_0_0_9"/>
<feature type="transmembrane region" description="Helical" evidence="1">
    <location>
        <begin position="149"/>
        <end position="172"/>
    </location>
</feature>
<feature type="transmembrane region" description="Helical" evidence="1">
    <location>
        <begin position="184"/>
        <end position="215"/>
    </location>
</feature>
<accession>G8PDW6</accession>
<reference evidence="2 3" key="1">
    <citation type="journal article" date="2012" name="J. Bacteriol.">
        <title>Complete Genome Sequence of the Beer Spoilage Organism Pediococcus claussenii ATCC BAA-344T.</title>
        <authorList>
            <person name="Pittet V."/>
            <person name="Abegunde T."/>
            <person name="Marfleet T."/>
            <person name="Haakensen M."/>
            <person name="Morrow K."/>
            <person name="Jayaprakash T."/>
            <person name="Schroeder K."/>
            <person name="Trost B."/>
            <person name="Byrns S."/>
            <person name="Bergsveinson J."/>
            <person name="Kusalik A."/>
            <person name="Ziola B."/>
        </authorList>
    </citation>
    <scope>NUCLEOTIDE SEQUENCE [LARGE SCALE GENOMIC DNA]</scope>
    <source>
        <strain evidence="2 3">ATCC BAA-344</strain>
    </source>
</reference>
<dbReference type="RefSeq" id="WP_014215647.1">
    <property type="nucleotide sequence ID" value="NC_016605.1"/>
</dbReference>
<organism evidence="2 3">
    <name type="scientific">Pediococcus claussenii (strain ATCC BAA-344 / DSM 14800 / JCM 18046 / KCTC 3811 / LMG 21948 / P06)</name>
    <dbReference type="NCBI Taxonomy" id="701521"/>
    <lineage>
        <taxon>Bacteria</taxon>
        <taxon>Bacillati</taxon>
        <taxon>Bacillota</taxon>
        <taxon>Bacilli</taxon>
        <taxon>Lactobacillales</taxon>
        <taxon>Lactobacillaceae</taxon>
        <taxon>Pediococcus</taxon>
    </lineage>
</organism>
<keyword evidence="3" id="KW-1185">Reference proteome</keyword>
<dbReference type="KEGG" id="pce:PECL_1191"/>
<feature type="transmembrane region" description="Helical" evidence="1">
    <location>
        <begin position="47"/>
        <end position="64"/>
    </location>
</feature>
<gene>
    <name evidence="2" type="ordered locus">PECL_1191</name>
</gene>
<dbReference type="EMBL" id="CP003137">
    <property type="protein sequence ID" value="AEV95451.1"/>
    <property type="molecule type" value="Genomic_DNA"/>
</dbReference>
<feature type="transmembrane region" description="Helical" evidence="1">
    <location>
        <begin position="76"/>
        <end position="93"/>
    </location>
</feature>
<proteinExistence type="predicted"/>
<feature type="transmembrane region" description="Helical" evidence="1">
    <location>
        <begin position="99"/>
        <end position="118"/>
    </location>
</feature>
<name>G8PDW6_PEDCP</name>
<feature type="transmembrane region" description="Helical" evidence="1">
    <location>
        <begin position="18"/>
        <end position="35"/>
    </location>
</feature>
<evidence type="ECO:0000256" key="1">
    <source>
        <dbReference type="SAM" id="Phobius"/>
    </source>
</evidence>
<keyword evidence="1" id="KW-0472">Membrane</keyword>
<dbReference type="AlphaFoldDB" id="G8PDW6"/>
<evidence type="ECO:0000313" key="3">
    <source>
        <dbReference type="Proteomes" id="UP000005444"/>
    </source>
</evidence>
<keyword evidence="1" id="KW-1133">Transmembrane helix</keyword>
<feature type="transmembrane region" description="Helical" evidence="1">
    <location>
        <begin position="125"/>
        <end position="143"/>
    </location>
</feature>
<protein>
    <submittedName>
        <fullName evidence="2">Membrane protein</fullName>
    </submittedName>
</protein>
<evidence type="ECO:0000313" key="2">
    <source>
        <dbReference type="EMBL" id="AEV95451.1"/>
    </source>
</evidence>
<dbReference type="PATRIC" id="fig|701521.8.peg.1131"/>
<dbReference type="Proteomes" id="UP000005444">
    <property type="component" value="Chromosome"/>
</dbReference>
<sequence length="242" mass="27383">MKNLDFLHNNATVNQKTILPAIVSFLLSGSIWLFSSHFSTTHFGESFPIQLLLFLGIAMIIFITLDRFTNRTPPRLLLPIFIIPVAIIAIIYLSNQKSIAGLLALTLIPLFTSFLPFYKIDGIGLLIYAISLGTIFPFSYFFVQNKFVSGYLISLCIILSLSLISVNFPIFFEVSSTYRIFNIILNVLTIITALIVLKNWAVIPLMIISIASFFINQLDNIRYKLTIITVLTLLNIFILMFN</sequence>
<keyword evidence="1" id="KW-0812">Transmembrane</keyword>
<feature type="transmembrane region" description="Helical" evidence="1">
    <location>
        <begin position="221"/>
        <end position="241"/>
    </location>
</feature>